<dbReference type="PROSITE" id="PS51745">
    <property type="entry name" value="PB1"/>
    <property type="match status" value="1"/>
</dbReference>
<dbReference type="PANTHER" id="PTHR32002:SF49">
    <property type="entry name" value="BILE ACID:SODIUM SYMPORTER_ARSENICAL RESISTANCE PROTEIN ACR3-RELATED"/>
    <property type="match status" value="1"/>
</dbReference>
<dbReference type="Proteomes" id="UP001172457">
    <property type="component" value="Chromosome 3"/>
</dbReference>
<gene>
    <name evidence="7" type="ORF">OSB04_010454</name>
</gene>
<sequence length="419" mass="48489">MKQTICGLQHAKNEIDEALKIIWGRQRFISAQVWIACEDENRVAFTSLEDTPTKRVIGLKLTGHCFIPHGEDFKWEQKRLEAYGNACYSLPLKMDEGLAGKTLQNYEPHFIHNIQMFSANAPQRLLSSGFEHTCLVIYLRSTKTGDIDYVFEFLWSREREHTAFLFESLLLELMERLPSFKFASGAKVGDELHILNVKNSTKSELEYFKIFITKNLSSASVARKRLRRQEVEECLRPLNAKCKTTPITLSQDDIQPHFGKTMIEAAKHLNVSLSTLKRKCKALGIYEWPRKDYLKRNVKHLYKSQSNTNEEEDYGGAVQDPTANNRETYLDENIVTIKAMYADDMIKFHLPISSTTFGAIEKEIREAFKLNPSDYKVKYLDEDGDWILLSSENDMRVCIQNHRNLNMTPISMQVLQRKI</sequence>
<dbReference type="CDD" id="cd05992">
    <property type="entry name" value="PB1"/>
    <property type="match status" value="1"/>
</dbReference>
<evidence type="ECO:0000256" key="2">
    <source>
        <dbReference type="ARBA" id="ARBA00023125"/>
    </source>
</evidence>
<evidence type="ECO:0000256" key="3">
    <source>
        <dbReference type="ARBA" id="ARBA00023163"/>
    </source>
</evidence>
<dbReference type="PANTHER" id="PTHR32002">
    <property type="entry name" value="PROTEIN NLP8"/>
    <property type="match status" value="1"/>
</dbReference>
<dbReference type="PROSITE" id="PS51519">
    <property type="entry name" value="RWP_RK"/>
    <property type="match status" value="1"/>
</dbReference>
<dbReference type="InterPro" id="IPR003035">
    <property type="entry name" value="RWP-RK_dom"/>
</dbReference>
<dbReference type="SMART" id="SM00666">
    <property type="entry name" value="PB1"/>
    <property type="match status" value="1"/>
</dbReference>
<keyword evidence="1" id="KW-0805">Transcription regulation</keyword>
<organism evidence="7 8">
    <name type="scientific">Centaurea solstitialis</name>
    <name type="common">yellow star-thistle</name>
    <dbReference type="NCBI Taxonomy" id="347529"/>
    <lineage>
        <taxon>Eukaryota</taxon>
        <taxon>Viridiplantae</taxon>
        <taxon>Streptophyta</taxon>
        <taxon>Embryophyta</taxon>
        <taxon>Tracheophyta</taxon>
        <taxon>Spermatophyta</taxon>
        <taxon>Magnoliopsida</taxon>
        <taxon>eudicotyledons</taxon>
        <taxon>Gunneridae</taxon>
        <taxon>Pentapetalae</taxon>
        <taxon>asterids</taxon>
        <taxon>campanulids</taxon>
        <taxon>Asterales</taxon>
        <taxon>Asteraceae</taxon>
        <taxon>Carduoideae</taxon>
        <taxon>Cardueae</taxon>
        <taxon>Centaureinae</taxon>
        <taxon>Centaurea</taxon>
    </lineage>
</organism>
<accession>A0AA38T7L1</accession>
<name>A0AA38T7L1_9ASTR</name>
<protein>
    <recommendedName>
        <fullName evidence="9">NIN-like protein</fullName>
    </recommendedName>
</protein>
<dbReference type="Pfam" id="PF00564">
    <property type="entry name" value="PB1"/>
    <property type="match status" value="1"/>
</dbReference>
<dbReference type="Pfam" id="PF02042">
    <property type="entry name" value="RWP-RK"/>
    <property type="match status" value="1"/>
</dbReference>
<dbReference type="Gene3D" id="3.10.20.90">
    <property type="entry name" value="Phosphatidylinositol 3-kinase Catalytic Subunit, Chain A, domain 1"/>
    <property type="match status" value="1"/>
</dbReference>
<evidence type="ECO:0000313" key="7">
    <source>
        <dbReference type="EMBL" id="KAJ9555840.1"/>
    </source>
</evidence>
<dbReference type="InterPro" id="IPR045012">
    <property type="entry name" value="NLP"/>
</dbReference>
<feature type="domain" description="RWP-RK" evidence="5">
    <location>
        <begin position="218"/>
        <end position="322"/>
    </location>
</feature>
<evidence type="ECO:0000256" key="1">
    <source>
        <dbReference type="ARBA" id="ARBA00023015"/>
    </source>
</evidence>
<keyword evidence="4" id="KW-0539">Nucleus</keyword>
<keyword evidence="3" id="KW-0804">Transcription</keyword>
<dbReference type="GO" id="GO:0003700">
    <property type="term" value="F:DNA-binding transcription factor activity"/>
    <property type="evidence" value="ECO:0007669"/>
    <property type="project" value="InterPro"/>
</dbReference>
<dbReference type="InterPro" id="IPR053793">
    <property type="entry name" value="PB1-like"/>
</dbReference>
<dbReference type="GO" id="GO:0003677">
    <property type="term" value="F:DNA binding"/>
    <property type="evidence" value="ECO:0007669"/>
    <property type="project" value="UniProtKB-KW"/>
</dbReference>
<evidence type="ECO:0008006" key="9">
    <source>
        <dbReference type="Google" id="ProtNLM"/>
    </source>
</evidence>
<reference evidence="7" key="1">
    <citation type="submission" date="2023-03" db="EMBL/GenBank/DDBJ databases">
        <title>Chromosome-scale reference genome and RAD-based genetic map of yellow starthistle (Centaurea solstitialis) reveal putative structural variation and QTLs associated with invader traits.</title>
        <authorList>
            <person name="Reatini B."/>
            <person name="Cang F.A."/>
            <person name="Jiang Q."/>
            <person name="Mckibben M.T.W."/>
            <person name="Barker M.S."/>
            <person name="Rieseberg L.H."/>
            <person name="Dlugosch K.M."/>
        </authorList>
    </citation>
    <scope>NUCLEOTIDE SEQUENCE</scope>
    <source>
        <strain evidence="7">CAN-66</strain>
        <tissue evidence="7">Leaf</tissue>
    </source>
</reference>
<dbReference type="AlphaFoldDB" id="A0AA38T7L1"/>
<dbReference type="InterPro" id="IPR055081">
    <property type="entry name" value="NLP1-9_GAF"/>
</dbReference>
<evidence type="ECO:0000256" key="4">
    <source>
        <dbReference type="ARBA" id="ARBA00023242"/>
    </source>
</evidence>
<dbReference type="Pfam" id="PF22922">
    <property type="entry name" value="GAF_NLP"/>
    <property type="match status" value="1"/>
</dbReference>
<dbReference type="InterPro" id="IPR000270">
    <property type="entry name" value="PB1_dom"/>
</dbReference>
<feature type="domain" description="PB1" evidence="6">
    <location>
        <begin position="334"/>
        <end position="417"/>
    </location>
</feature>
<proteinExistence type="predicted"/>
<dbReference type="SUPFAM" id="SSF54277">
    <property type="entry name" value="CAD &amp; PB1 domains"/>
    <property type="match status" value="1"/>
</dbReference>
<dbReference type="EMBL" id="JARYMX010000003">
    <property type="protein sequence ID" value="KAJ9555840.1"/>
    <property type="molecule type" value="Genomic_DNA"/>
</dbReference>
<keyword evidence="2" id="KW-0238">DNA-binding</keyword>
<evidence type="ECO:0000259" key="5">
    <source>
        <dbReference type="PROSITE" id="PS51519"/>
    </source>
</evidence>
<evidence type="ECO:0000259" key="6">
    <source>
        <dbReference type="PROSITE" id="PS51745"/>
    </source>
</evidence>
<evidence type="ECO:0000313" key="8">
    <source>
        <dbReference type="Proteomes" id="UP001172457"/>
    </source>
</evidence>
<comment type="caution">
    <text evidence="7">The sequence shown here is derived from an EMBL/GenBank/DDBJ whole genome shotgun (WGS) entry which is preliminary data.</text>
</comment>
<keyword evidence="8" id="KW-1185">Reference proteome</keyword>